<name>A0ACC0VBH3_9HYPO</name>
<dbReference type="EMBL" id="CM047940">
    <property type="protein sequence ID" value="KAI9903775.1"/>
    <property type="molecule type" value="Genomic_DNA"/>
</dbReference>
<reference evidence="1" key="1">
    <citation type="submission" date="2022-10" db="EMBL/GenBank/DDBJ databases">
        <title>Complete Genome of Trichothecium roseum strain YXFP-22015, a Plant Pathogen Isolated from Citrus.</title>
        <authorList>
            <person name="Wang Y."/>
            <person name="Zhu L."/>
        </authorList>
    </citation>
    <scope>NUCLEOTIDE SEQUENCE</scope>
    <source>
        <strain evidence="1">YXFP-22015</strain>
    </source>
</reference>
<comment type="caution">
    <text evidence="1">The sequence shown here is derived from an EMBL/GenBank/DDBJ whole genome shotgun (WGS) entry which is preliminary data.</text>
</comment>
<protein>
    <submittedName>
        <fullName evidence="1">Uncharacterized protein</fullName>
    </submittedName>
</protein>
<gene>
    <name evidence="1" type="ORF">N3K66_000304</name>
</gene>
<dbReference type="Proteomes" id="UP001163324">
    <property type="component" value="Chromosome 1"/>
</dbReference>
<organism evidence="1 2">
    <name type="scientific">Trichothecium roseum</name>
    <dbReference type="NCBI Taxonomy" id="47278"/>
    <lineage>
        <taxon>Eukaryota</taxon>
        <taxon>Fungi</taxon>
        <taxon>Dikarya</taxon>
        <taxon>Ascomycota</taxon>
        <taxon>Pezizomycotina</taxon>
        <taxon>Sordariomycetes</taxon>
        <taxon>Hypocreomycetidae</taxon>
        <taxon>Hypocreales</taxon>
        <taxon>Hypocreales incertae sedis</taxon>
        <taxon>Trichothecium</taxon>
    </lineage>
</organism>
<keyword evidence="2" id="KW-1185">Reference proteome</keyword>
<evidence type="ECO:0000313" key="2">
    <source>
        <dbReference type="Proteomes" id="UP001163324"/>
    </source>
</evidence>
<sequence>MASLSNLAPRQHIQDHDSAEAIKPYWGYADRVVPCTNDPGSCEYLDVVYGAHEIGMMYTGILWATILGIIFAAALWRYYSRPTASSFAVSTDNIEATGGGSPSSRLRGFRRLRSAAGAWSKQHLLPDAARPIFGRTTRFQVVVLAALTGYLAIWSFVGITWNTWVTPVKDMPGVNNTRSSLGPWSDRIGVLAYALTPLSVMLASRENALSLLLGVPYQSFNFLHRWLGYIIFVQAALHTIGWTIIEVRLYQPQPTVGEAWIKQVYMIWGVVAMILLTLLFVLSLPFVIRKTGYEFFRKAHYVLAMVYIGACWGHWEKLKCFLLPSLIFWFLDRIARLVRTGFLHYHHLPEGSMGFRSVPATMTMFPDAEGGDVVRMELENDQDAWAIGQHFYLCFPTSSIWQSHPFTPLNNPIVRDGKVKHSYLLRAKGGETKKIAALGAKQAATEGGMQASTSVILTGPYGEDNTSRLSSPETNIMCVAGGTGITYVLPVLLELARQPVSPDRRIELVWAMRHADNTAWVQEELNLLRPLEQALNLKIRLYATRDRRTTATLDSNSGSDADEKKPQTAIDAASSDEPGCDCGEEVPVKKIGGGAADMERHPDLKKLVNEFVASTVKGPTTVFASGPGGMISDLRSIVSGCASGSKVWNGDERFDVGLVCDDRLEW</sequence>
<evidence type="ECO:0000313" key="1">
    <source>
        <dbReference type="EMBL" id="KAI9903775.1"/>
    </source>
</evidence>
<accession>A0ACC0VBH3</accession>
<proteinExistence type="predicted"/>